<gene>
    <name evidence="2" type="ORF">UCMB321_5695</name>
</gene>
<protein>
    <recommendedName>
        <fullName evidence="4">Transmembrane protein</fullName>
    </recommendedName>
</protein>
<evidence type="ECO:0000313" key="3">
    <source>
        <dbReference type="Proteomes" id="UP000031535"/>
    </source>
</evidence>
<evidence type="ECO:0000313" key="2">
    <source>
        <dbReference type="EMBL" id="KIH80566.1"/>
    </source>
</evidence>
<evidence type="ECO:0008006" key="4">
    <source>
        <dbReference type="Google" id="ProtNLM"/>
    </source>
</evidence>
<keyword evidence="1" id="KW-0472">Membrane</keyword>
<dbReference type="OrthoDB" id="7019386at2"/>
<keyword evidence="1" id="KW-0812">Transmembrane</keyword>
<feature type="transmembrane region" description="Helical" evidence="1">
    <location>
        <begin position="71"/>
        <end position="90"/>
    </location>
</feature>
<accession>A0A0C2HTS7</accession>
<keyword evidence="1" id="KW-1133">Transmembrane helix</keyword>
<reference evidence="2 3" key="1">
    <citation type="submission" date="2015-01" db="EMBL/GenBank/DDBJ databases">
        <title>Complete genome of Pseudomonas batumici UCM B-321 producer of the batumin antibiotic with strong antistaphilococcal and potential anticancer activity.</title>
        <authorList>
            <person name="Klochko V.V."/>
            <person name="Zelena L.B."/>
            <person name="Elena K.A."/>
            <person name="Reva O.N."/>
        </authorList>
    </citation>
    <scope>NUCLEOTIDE SEQUENCE [LARGE SCALE GENOMIC DNA]</scope>
    <source>
        <strain evidence="2 3">UCM B-321</strain>
    </source>
</reference>
<comment type="caution">
    <text evidence="2">The sequence shown here is derived from an EMBL/GenBank/DDBJ whole genome shotgun (WGS) entry which is preliminary data.</text>
</comment>
<dbReference type="PATRIC" id="fig|226910.6.peg.5681"/>
<dbReference type="Proteomes" id="UP000031535">
    <property type="component" value="Unassembled WGS sequence"/>
</dbReference>
<organism evidence="2 3">
    <name type="scientific">Pseudomonas batumici</name>
    <dbReference type="NCBI Taxonomy" id="226910"/>
    <lineage>
        <taxon>Bacteria</taxon>
        <taxon>Pseudomonadati</taxon>
        <taxon>Pseudomonadota</taxon>
        <taxon>Gammaproteobacteria</taxon>
        <taxon>Pseudomonadales</taxon>
        <taxon>Pseudomonadaceae</taxon>
        <taxon>Pseudomonas</taxon>
    </lineage>
</organism>
<keyword evidence="3" id="KW-1185">Reference proteome</keyword>
<dbReference type="AlphaFoldDB" id="A0A0C2HTS7"/>
<dbReference type="RefSeq" id="WP_040072058.1">
    <property type="nucleotide sequence ID" value="NZ_JXDG01000111.1"/>
</dbReference>
<dbReference type="EMBL" id="JXDG01000111">
    <property type="protein sequence ID" value="KIH80566.1"/>
    <property type="molecule type" value="Genomic_DNA"/>
</dbReference>
<name>A0A0C2HTS7_9PSED</name>
<proteinExistence type="predicted"/>
<sequence length="94" mass="10184">MKLETALYKALVAANVSEENAIAVIDALEKKMSSNPGPEANTSGGQTELQAEIALLRTEMRALFYRLELRIAQLAIVMGTVIIVALLIGFKSLH</sequence>
<evidence type="ECO:0000256" key="1">
    <source>
        <dbReference type="SAM" id="Phobius"/>
    </source>
</evidence>